<dbReference type="AlphaFoldDB" id="A0A7W1WRR4"/>
<dbReference type="GO" id="GO:0032259">
    <property type="term" value="P:methylation"/>
    <property type="evidence" value="ECO:0007669"/>
    <property type="project" value="UniProtKB-KW"/>
</dbReference>
<dbReference type="InterPro" id="IPR010719">
    <property type="entry name" value="MnmM_MeTrfase"/>
</dbReference>
<reference evidence="1 2" key="1">
    <citation type="submission" date="2020-07" db="EMBL/GenBank/DDBJ databases">
        <authorList>
            <person name="Feng H."/>
        </authorList>
    </citation>
    <scope>NUCLEOTIDE SEQUENCE [LARGE SCALE GENOMIC DNA]</scope>
    <source>
        <strain evidence="2">s-10</strain>
    </source>
</reference>
<dbReference type="CDD" id="cd02440">
    <property type="entry name" value="AdoMet_MTases"/>
    <property type="match status" value="1"/>
</dbReference>
<dbReference type="PANTHER" id="PTHR35276:SF1">
    <property type="entry name" value="TRNA (MNM(5)S(2)U34)-METHYLTRANSFERASE, CHLOROPLASTIC"/>
    <property type="match status" value="1"/>
</dbReference>
<protein>
    <submittedName>
        <fullName evidence="1">Class I SAM-dependent methyltransferase</fullName>
    </submittedName>
</protein>
<evidence type="ECO:0000313" key="2">
    <source>
        <dbReference type="Proteomes" id="UP000535491"/>
    </source>
</evidence>
<dbReference type="RefSeq" id="WP_181752095.1">
    <property type="nucleotide sequence ID" value="NZ_JACEIQ010000010.1"/>
</dbReference>
<name>A0A7W1WRR4_9BACL</name>
<keyword evidence="1" id="KW-0808">Transferase</keyword>
<evidence type="ECO:0000313" key="1">
    <source>
        <dbReference type="EMBL" id="MBA4494856.1"/>
    </source>
</evidence>
<dbReference type="Gene3D" id="3.40.50.150">
    <property type="entry name" value="Vaccinia Virus protein VP39"/>
    <property type="match status" value="1"/>
</dbReference>
<dbReference type="EMBL" id="JACEIQ010000010">
    <property type="protein sequence ID" value="MBA4494856.1"/>
    <property type="molecule type" value="Genomic_DNA"/>
</dbReference>
<keyword evidence="2" id="KW-1185">Reference proteome</keyword>
<dbReference type="PANTHER" id="PTHR35276">
    <property type="entry name" value="S-ADENOSYL-L-METHIONINE-DEPENDENT METHYLTRANSFERASES SUPERFAMILY PROTEIN"/>
    <property type="match status" value="1"/>
</dbReference>
<proteinExistence type="predicted"/>
<dbReference type="Pfam" id="PF06962">
    <property type="entry name" value="rRNA_methylase"/>
    <property type="match status" value="1"/>
</dbReference>
<accession>A0A7W1WRR4</accession>
<dbReference type="InterPro" id="IPR029063">
    <property type="entry name" value="SAM-dependent_MTases_sf"/>
</dbReference>
<organism evidence="1 2">
    <name type="scientific">Paenactinomyces guangxiensis</name>
    <dbReference type="NCBI Taxonomy" id="1490290"/>
    <lineage>
        <taxon>Bacteria</taxon>
        <taxon>Bacillati</taxon>
        <taxon>Bacillota</taxon>
        <taxon>Bacilli</taxon>
        <taxon>Bacillales</taxon>
        <taxon>Thermoactinomycetaceae</taxon>
        <taxon>Paenactinomyces</taxon>
    </lineage>
</organism>
<dbReference type="GO" id="GO:0008168">
    <property type="term" value="F:methyltransferase activity"/>
    <property type="evidence" value="ECO:0007669"/>
    <property type="project" value="UniProtKB-KW"/>
</dbReference>
<gene>
    <name evidence="1" type="ORF">H1191_11110</name>
</gene>
<dbReference type="SUPFAM" id="SSF53335">
    <property type="entry name" value="S-adenosyl-L-methionine-dependent methyltransferases"/>
    <property type="match status" value="1"/>
</dbReference>
<sequence>MILPSTLQSARSWISYSLPRGGTAVDATVGNGYDTLFLAEQVGPEGVVFGFDIQQEAIESTARRLREAGRQNQVRLFPCSHHRMDEKLPAEVKGKIQGMMFNLGYLPHGNPEIITQPQTTIEALQIGTVWLAPGGMITLALYTGHPGGQEEADAVVNWASALPPKQFQVMWQQMVNRRHAPSLLVIEKR</sequence>
<keyword evidence="1" id="KW-0489">Methyltransferase</keyword>
<dbReference type="Proteomes" id="UP000535491">
    <property type="component" value="Unassembled WGS sequence"/>
</dbReference>
<comment type="caution">
    <text evidence="1">The sequence shown here is derived from an EMBL/GenBank/DDBJ whole genome shotgun (WGS) entry which is preliminary data.</text>
</comment>